<reference evidence="1" key="1">
    <citation type="submission" date="2017-01" db="EMBL/GenBank/DDBJ databases">
        <title>Genomic analysis of Xuhuaishuia manganoxidans DY6-4.</title>
        <authorList>
            <person name="Wang X."/>
        </authorList>
    </citation>
    <scope>NUCLEOTIDE SEQUENCE</scope>
    <source>
        <strain evidence="1">DY6-4</strain>
        <plasmid evidence="1">unnamed</plasmid>
    </source>
</reference>
<protein>
    <recommendedName>
        <fullName evidence="2">Spore coat polysaccharide biosynthesis protein SpsF</fullName>
    </recommendedName>
</protein>
<sequence length="232" mass="25937">MGSSRRPGKIAALLQGEAMLAYQIKRLTGAGIRNVVVATSQTPDDDRTAEIARAAGVACFRGSENDLIDRYLQCARQFGFTEIARVTGDDPLVDPCCLPHLHKLHRAEGLDAIFTTHPQGWIYGTSVDFITTKALERADHEARSDLYREHVIPYFKASDGLATAYASPPDPDEIRPDIFVSVDYQEDLDLIAQILEIFTQEGRRYDFTQKDLIALFDSGRLEINNRHLHSGF</sequence>
<geneLocation type="plasmid" evidence="1">
    <name>unnamed</name>
</geneLocation>
<dbReference type="SUPFAM" id="SSF53448">
    <property type="entry name" value="Nucleotide-diphospho-sugar transferases"/>
    <property type="match status" value="1"/>
</dbReference>
<evidence type="ECO:0008006" key="2">
    <source>
        <dbReference type="Google" id="ProtNLM"/>
    </source>
</evidence>
<organism evidence="1">
    <name type="scientific">Brevirhabdus pacifica</name>
    <dbReference type="NCBI Taxonomy" id="1267768"/>
    <lineage>
        <taxon>Bacteria</taxon>
        <taxon>Pseudomonadati</taxon>
        <taxon>Pseudomonadota</taxon>
        <taxon>Alphaproteobacteria</taxon>
        <taxon>Rhodobacterales</taxon>
        <taxon>Paracoccaceae</taxon>
        <taxon>Brevirhabdus</taxon>
    </lineage>
</organism>
<dbReference type="EMBL" id="CP019127">
    <property type="protein sequence ID" value="APX91390.1"/>
    <property type="molecule type" value="Genomic_DNA"/>
</dbReference>
<dbReference type="Pfam" id="PF02348">
    <property type="entry name" value="CTP_transf_3"/>
    <property type="match status" value="1"/>
</dbReference>
<accession>A0A1P8QY99</accession>
<dbReference type="Gene3D" id="3.90.550.10">
    <property type="entry name" value="Spore Coat Polysaccharide Biosynthesis Protein SpsA, Chain A"/>
    <property type="match status" value="1"/>
</dbReference>
<dbReference type="InterPro" id="IPR003329">
    <property type="entry name" value="Cytidylyl_trans"/>
</dbReference>
<name>A0A1P8QY99_9RHOB</name>
<proteinExistence type="predicted"/>
<dbReference type="InterPro" id="IPR029044">
    <property type="entry name" value="Nucleotide-diphossugar_trans"/>
</dbReference>
<keyword evidence="1" id="KW-0614">Plasmid</keyword>
<gene>
    <name evidence="1" type="ORF">BV394_15960</name>
</gene>
<dbReference type="AlphaFoldDB" id="A0A1P8QY99"/>
<evidence type="ECO:0000313" key="1">
    <source>
        <dbReference type="EMBL" id="APX91390.1"/>
    </source>
</evidence>